<proteinExistence type="predicted"/>
<keyword evidence="1" id="KW-1133">Transmembrane helix</keyword>
<organism evidence="2 3">
    <name type="scientific">Kineobactrum sediminis</name>
    <dbReference type="NCBI Taxonomy" id="1905677"/>
    <lineage>
        <taxon>Bacteria</taxon>
        <taxon>Pseudomonadati</taxon>
        <taxon>Pseudomonadota</taxon>
        <taxon>Gammaproteobacteria</taxon>
        <taxon>Cellvibrionales</taxon>
        <taxon>Halieaceae</taxon>
        <taxon>Kineobactrum</taxon>
    </lineage>
</organism>
<comment type="caution">
    <text evidence="2">The sequence shown here is derived from an EMBL/GenBank/DDBJ whole genome shotgun (WGS) entry which is preliminary data.</text>
</comment>
<keyword evidence="1" id="KW-0812">Transmembrane</keyword>
<reference evidence="3" key="1">
    <citation type="submission" date="2017-11" db="EMBL/GenBank/DDBJ databases">
        <title>The draft genome sequence of Chromatocurvus sp. F02.</title>
        <authorList>
            <person name="Du Z.-J."/>
            <person name="Chang Y.-Q."/>
        </authorList>
    </citation>
    <scope>NUCLEOTIDE SEQUENCE [LARGE SCALE GENOMIC DNA]</scope>
    <source>
        <strain evidence="3">F02</strain>
    </source>
</reference>
<evidence type="ECO:0000313" key="2">
    <source>
        <dbReference type="EMBL" id="PLW83240.1"/>
    </source>
</evidence>
<dbReference type="EMBL" id="PKLZ01000003">
    <property type="protein sequence ID" value="PLW83240.1"/>
    <property type="molecule type" value="Genomic_DNA"/>
</dbReference>
<gene>
    <name evidence="2" type="ORF">CWI75_07480</name>
</gene>
<dbReference type="AlphaFoldDB" id="A0A2N5Y4B9"/>
<evidence type="ECO:0000256" key="1">
    <source>
        <dbReference type="SAM" id="Phobius"/>
    </source>
</evidence>
<accession>A0A2N5Y4B9</accession>
<feature type="transmembrane region" description="Helical" evidence="1">
    <location>
        <begin position="43"/>
        <end position="62"/>
    </location>
</feature>
<protein>
    <submittedName>
        <fullName evidence="2">Uncharacterized protein</fullName>
    </submittedName>
</protein>
<evidence type="ECO:0000313" key="3">
    <source>
        <dbReference type="Proteomes" id="UP000234845"/>
    </source>
</evidence>
<keyword evidence="1" id="KW-0472">Membrane</keyword>
<feature type="transmembrane region" description="Helical" evidence="1">
    <location>
        <begin position="127"/>
        <end position="148"/>
    </location>
</feature>
<keyword evidence="3" id="KW-1185">Reference proteome</keyword>
<dbReference type="Proteomes" id="UP000234845">
    <property type="component" value="Unassembled WGS sequence"/>
</dbReference>
<name>A0A2N5Y4B9_9GAMM</name>
<sequence length="182" mass="19920">MGKVLMRLKILKYLLVASVALAALLQGQEIAMSRQMPLFEGLRNTSAIIFGVMGAWLAILHPESLKKIFGSDGGKIPDQEKGTIMLLFSPILISTAVIAAVLVIFPLVEFSKTIDYFATHKRVLRGLSFSLLSVLTLLQLWALILTLAPGNIVKKHIDKESAKSAVVKRMFSGTTKRQGSNK</sequence>
<feature type="transmembrane region" description="Helical" evidence="1">
    <location>
        <begin position="83"/>
        <end position="107"/>
    </location>
</feature>